<comment type="caution">
    <text evidence="2">The sequence shown here is derived from an EMBL/GenBank/DDBJ whole genome shotgun (WGS) entry which is preliminary data.</text>
</comment>
<evidence type="ECO:0000313" key="3">
    <source>
        <dbReference type="Proteomes" id="UP000189681"/>
    </source>
</evidence>
<accession>A0A1V4ATB5</accession>
<evidence type="ECO:0000313" key="2">
    <source>
        <dbReference type="EMBL" id="OOP56355.1"/>
    </source>
</evidence>
<feature type="transmembrane region" description="Helical" evidence="1">
    <location>
        <begin position="339"/>
        <end position="360"/>
    </location>
</feature>
<gene>
    <name evidence="2" type="ORF">AYP45_09900</name>
</gene>
<organism evidence="2 3">
    <name type="scientific">Candidatus Brocadia carolinensis</name>
    <dbReference type="NCBI Taxonomy" id="1004156"/>
    <lineage>
        <taxon>Bacteria</taxon>
        <taxon>Pseudomonadati</taxon>
        <taxon>Planctomycetota</taxon>
        <taxon>Candidatus Brocadiia</taxon>
        <taxon>Candidatus Brocadiales</taxon>
        <taxon>Candidatus Brocadiaceae</taxon>
        <taxon>Candidatus Brocadia</taxon>
    </lineage>
</organism>
<proteinExistence type="predicted"/>
<dbReference type="PROSITE" id="PS51257">
    <property type="entry name" value="PROKAR_LIPOPROTEIN"/>
    <property type="match status" value="1"/>
</dbReference>
<dbReference type="EMBL" id="AYTS01000085">
    <property type="protein sequence ID" value="OOP56355.1"/>
    <property type="molecule type" value="Genomic_DNA"/>
</dbReference>
<reference evidence="2 3" key="1">
    <citation type="journal article" date="2017" name="Water Res.">
        <title>Discovery and metagenomic analysis of an anammox bacterial enrichment related to Candidatus "Brocadia caroliniensis" in a full-scale glycerol-fed nitritation-denitritation separate centrate treatment process.</title>
        <authorList>
            <person name="Park H."/>
            <person name="Brotto A.C."/>
            <person name="van Loosdrecht M.C."/>
            <person name="Chandran K."/>
        </authorList>
    </citation>
    <scope>NUCLEOTIDE SEQUENCE [LARGE SCALE GENOMIC DNA]</scope>
    <source>
        <strain evidence="2">26THWARD</strain>
    </source>
</reference>
<protein>
    <submittedName>
        <fullName evidence="2">Uncharacterized protein</fullName>
    </submittedName>
</protein>
<name>A0A1V4ATB5_9BACT</name>
<dbReference type="AlphaFoldDB" id="A0A1V4ATB5"/>
<evidence type="ECO:0000256" key="1">
    <source>
        <dbReference type="SAM" id="Phobius"/>
    </source>
</evidence>
<keyword evidence="1" id="KW-0812">Transmembrane</keyword>
<keyword evidence="1" id="KW-0472">Membrane</keyword>
<keyword evidence="1" id="KW-1133">Transmembrane helix</keyword>
<sequence length="370" mass="42393">MPGKLKMTFKIPGTQWILVIALIVLFILQGCSTIQRLIAPRPDPRLAPMRAEVINFADMFFDKVDDTTYKVATLAGTPQARVDTTLWRIHYCTNAIQIATGPNPKANLIDMVTMASLARMAMENDAIERLLGIHTQILRNTFRRMEQEGWEIARRYLTREQLSDLRRYILECHERYPNSILVGNVRLAEYANIRTKSGKKTNVGSELIGILIFDPFSGLDPAVREVEALRDFADRSMFQLERFPIIMRWQMEMLYSRILQAPESHGLFKDISRVSESTERFSQAVAMLPDHLTKEREGFFRDLDTEMSRITSLLGQLEQTATHVRQEGDSLVTKLFRTGVLLIVVFFVGLVISLVVYRLISQRILPASKQ</sequence>
<dbReference type="Proteomes" id="UP000189681">
    <property type="component" value="Unassembled WGS sequence"/>
</dbReference>